<gene>
    <name evidence="1" type="ORF">C5167_046449</name>
</gene>
<name>A0A4Y7LDU2_PAPSO</name>
<sequence>VVVELKCRLTSIAGGSSGAEMEMHVMMMRCVIEMLERGLIESSELSLYWKLATAFADGI</sequence>
<proteinExistence type="predicted"/>
<protein>
    <submittedName>
        <fullName evidence="1">Uncharacterized protein</fullName>
    </submittedName>
</protein>
<feature type="non-terminal residue" evidence="1">
    <location>
        <position position="1"/>
    </location>
</feature>
<accession>A0A4Y7LDU2</accession>
<reference evidence="1 2" key="1">
    <citation type="journal article" date="2018" name="Science">
        <title>The opium poppy genome and morphinan production.</title>
        <authorList>
            <person name="Guo L."/>
            <person name="Winzer T."/>
            <person name="Yang X."/>
            <person name="Li Y."/>
            <person name="Ning Z."/>
            <person name="He Z."/>
            <person name="Teodor R."/>
            <person name="Lu Y."/>
            <person name="Bowser T.A."/>
            <person name="Graham I.A."/>
            <person name="Ye K."/>
        </authorList>
    </citation>
    <scope>NUCLEOTIDE SEQUENCE [LARGE SCALE GENOMIC DNA]</scope>
    <source>
        <strain evidence="2">cv. HN1</strain>
        <tissue evidence="1">Leaves</tissue>
    </source>
</reference>
<dbReference type="EMBL" id="CM010725">
    <property type="protein sequence ID" value="RZC83664.1"/>
    <property type="molecule type" value="Genomic_DNA"/>
</dbReference>
<evidence type="ECO:0000313" key="1">
    <source>
        <dbReference type="EMBL" id="RZC83664.1"/>
    </source>
</evidence>
<dbReference type="Gramene" id="RZC83664">
    <property type="protein sequence ID" value="RZC83664"/>
    <property type="gene ID" value="C5167_046449"/>
</dbReference>
<dbReference type="Proteomes" id="UP000316621">
    <property type="component" value="Chromosome 11"/>
</dbReference>
<keyword evidence="2" id="KW-1185">Reference proteome</keyword>
<organism evidence="1 2">
    <name type="scientific">Papaver somniferum</name>
    <name type="common">Opium poppy</name>
    <dbReference type="NCBI Taxonomy" id="3469"/>
    <lineage>
        <taxon>Eukaryota</taxon>
        <taxon>Viridiplantae</taxon>
        <taxon>Streptophyta</taxon>
        <taxon>Embryophyta</taxon>
        <taxon>Tracheophyta</taxon>
        <taxon>Spermatophyta</taxon>
        <taxon>Magnoliopsida</taxon>
        <taxon>Ranunculales</taxon>
        <taxon>Papaveraceae</taxon>
        <taxon>Papaveroideae</taxon>
        <taxon>Papaver</taxon>
    </lineage>
</organism>
<dbReference type="AlphaFoldDB" id="A0A4Y7LDU2"/>
<evidence type="ECO:0000313" key="2">
    <source>
        <dbReference type="Proteomes" id="UP000316621"/>
    </source>
</evidence>